<dbReference type="HOGENOM" id="CLU_2063878_0_0_1"/>
<dbReference type="STRING" id="7234.B4H087"/>
<sequence length="119" mass="12789">MPPHKWTDETRDASCYYGDGDDAANRRHHSSSSLDDDDDDDDADDEQEAFCAGDRPLIRGGSSVEGSDGCGLKTRHIIGLMGFLGFAVVYAMRGKPVGGHCGHGQPNGHSAQQRVRSGR</sequence>
<dbReference type="AlphaFoldDB" id="B4H087"/>
<feature type="region of interest" description="Disordered" evidence="1">
    <location>
        <begin position="1"/>
        <end position="69"/>
    </location>
</feature>
<feature type="compositionally biased region" description="Polar residues" evidence="1">
    <location>
        <begin position="107"/>
        <end position="119"/>
    </location>
</feature>
<dbReference type="Proteomes" id="UP000008744">
    <property type="component" value="Unassembled WGS sequence"/>
</dbReference>
<accession>B4H087</accession>
<evidence type="ECO:0000313" key="2">
    <source>
        <dbReference type="EMBL" id="EDW29682.1"/>
    </source>
</evidence>
<reference evidence="2 3" key="1">
    <citation type="journal article" date="2007" name="Nature">
        <title>Evolution of genes and genomes on the Drosophila phylogeny.</title>
        <authorList>
            <consortium name="Drosophila 12 Genomes Consortium"/>
            <person name="Clark A.G."/>
            <person name="Eisen M.B."/>
            <person name="Smith D.R."/>
            <person name="Bergman C.M."/>
            <person name="Oliver B."/>
            <person name="Markow T.A."/>
            <person name="Kaufman T.C."/>
            <person name="Kellis M."/>
            <person name="Gelbart W."/>
            <person name="Iyer V.N."/>
            <person name="Pollard D.A."/>
            <person name="Sackton T.B."/>
            <person name="Larracuente A.M."/>
            <person name="Singh N.D."/>
            <person name="Abad J.P."/>
            <person name="Abt D.N."/>
            <person name="Adryan B."/>
            <person name="Aguade M."/>
            <person name="Akashi H."/>
            <person name="Anderson W.W."/>
            <person name="Aquadro C.F."/>
            <person name="Ardell D.H."/>
            <person name="Arguello R."/>
            <person name="Artieri C.G."/>
            <person name="Barbash D.A."/>
            <person name="Barker D."/>
            <person name="Barsanti P."/>
            <person name="Batterham P."/>
            <person name="Batzoglou S."/>
            <person name="Begun D."/>
            <person name="Bhutkar A."/>
            <person name="Blanco E."/>
            <person name="Bosak S.A."/>
            <person name="Bradley R.K."/>
            <person name="Brand A.D."/>
            <person name="Brent M.R."/>
            <person name="Brooks A.N."/>
            <person name="Brown R.H."/>
            <person name="Butlin R.K."/>
            <person name="Caggese C."/>
            <person name="Calvi B.R."/>
            <person name="Bernardo de Carvalho A."/>
            <person name="Caspi A."/>
            <person name="Castrezana S."/>
            <person name="Celniker S.E."/>
            <person name="Chang J.L."/>
            <person name="Chapple C."/>
            <person name="Chatterji S."/>
            <person name="Chinwalla A."/>
            <person name="Civetta A."/>
            <person name="Clifton S.W."/>
            <person name="Comeron J.M."/>
            <person name="Costello J.C."/>
            <person name="Coyne J.A."/>
            <person name="Daub J."/>
            <person name="David R.G."/>
            <person name="Delcher A.L."/>
            <person name="Delehaunty K."/>
            <person name="Do C.B."/>
            <person name="Ebling H."/>
            <person name="Edwards K."/>
            <person name="Eickbush T."/>
            <person name="Evans J.D."/>
            <person name="Filipski A."/>
            <person name="Findeiss S."/>
            <person name="Freyhult E."/>
            <person name="Fulton L."/>
            <person name="Fulton R."/>
            <person name="Garcia A.C."/>
            <person name="Gardiner A."/>
            <person name="Garfield D.A."/>
            <person name="Garvin B.E."/>
            <person name="Gibson G."/>
            <person name="Gilbert D."/>
            <person name="Gnerre S."/>
            <person name="Godfrey J."/>
            <person name="Good R."/>
            <person name="Gotea V."/>
            <person name="Gravely B."/>
            <person name="Greenberg A.J."/>
            <person name="Griffiths-Jones S."/>
            <person name="Gross S."/>
            <person name="Guigo R."/>
            <person name="Gustafson E.A."/>
            <person name="Haerty W."/>
            <person name="Hahn M.W."/>
            <person name="Halligan D.L."/>
            <person name="Halpern A.L."/>
            <person name="Halter G.M."/>
            <person name="Han M.V."/>
            <person name="Heger A."/>
            <person name="Hillier L."/>
            <person name="Hinrichs A.S."/>
            <person name="Holmes I."/>
            <person name="Hoskins R.A."/>
            <person name="Hubisz M.J."/>
            <person name="Hultmark D."/>
            <person name="Huntley M.A."/>
            <person name="Jaffe D.B."/>
            <person name="Jagadeeshan S."/>
            <person name="Jeck W.R."/>
            <person name="Johnson J."/>
            <person name="Jones C.D."/>
            <person name="Jordan W.C."/>
            <person name="Karpen G.H."/>
            <person name="Kataoka E."/>
            <person name="Keightley P.D."/>
            <person name="Kheradpour P."/>
            <person name="Kirkness E.F."/>
            <person name="Koerich L.B."/>
            <person name="Kristiansen K."/>
            <person name="Kudrna D."/>
            <person name="Kulathinal R.J."/>
            <person name="Kumar S."/>
            <person name="Kwok R."/>
            <person name="Lander E."/>
            <person name="Langley C.H."/>
            <person name="Lapoint R."/>
            <person name="Lazzaro B.P."/>
            <person name="Lee S.J."/>
            <person name="Levesque L."/>
            <person name="Li R."/>
            <person name="Lin C.F."/>
            <person name="Lin M.F."/>
            <person name="Lindblad-Toh K."/>
            <person name="Llopart A."/>
            <person name="Long M."/>
            <person name="Low L."/>
            <person name="Lozovsky E."/>
            <person name="Lu J."/>
            <person name="Luo M."/>
            <person name="Machado C.A."/>
            <person name="Makalowski W."/>
            <person name="Marzo M."/>
            <person name="Matsuda M."/>
            <person name="Matzkin L."/>
            <person name="McAllister B."/>
            <person name="McBride C.S."/>
            <person name="McKernan B."/>
            <person name="McKernan K."/>
            <person name="Mendez-Lago M."/>
            <person name="Minx P."/>
            <person name="Mollenhauer M.U."/>
            <person name="Montooth K."/>
            <person name="Mount S.M."/>
            <person name="Mu X."/>
            <person name="Myers E."/>
            <person name="Negre B."/>
            <person name="Newfeld S."/>
            <person name="Nielsen R."/>
            <person name="Noor M.A."/>
            <person name="O'Grady P."/>
            <person name="Pachter L."/>
            <person name="Papaceit M."/>
            <person name="Parisi M.J."/>
            <person name="Parisi M."/>
            <person name="Parts L."/>
            <person name="Pedersen J.S."/>
            <person name="Pesole G."/>
            <person name="Phillippy A.M."/>
            <person name="Ponting C.P."/>
            <person name="Pop M."/>
            <person name="Porcelli D."/>
            <person name="Powell J.R."/>
            <person name="Prohaska S."/>
            <person name="Pruitt K."/>
            <person name="Puig M."/>
            <person name="Quesneville H."/>
            <person name="Ram K.R."/>
            <person name="Rand D."/>
            <person name="Rasmussen M.D."/>
            <person name="Reed L.K."/>
            <person name="Reenan R."/>
            <person name="Reily A."/>
            <person name="Remington K.A."/>
            <person name="Rieger T.T."/>
            <person name="Ritchie M.G."/>
            <person name="Robin C."/>
            <person name="Rogers Y.H."/>
            <person name="Rohde C."/>
            <person name="Rozas J."/>
            <person name="Rubenfield M.J."/>
            <person name="Ruiz A."/>
            <person name="Russo S."/>
            <person name="Salzberg S.L."/>
            <person name="Sanchez-Gracia A."/>
            <person name="Saranga D.J."/>
            <person name="Sato H."/>
            <person name="Schaeffer S.W."/>
            <person name="Schatz M.C."/>
            <person name="Schlenke T."/>
            <person name="Schwartz R."/>
            <person name="Segarra C."/>
            <person name="Singh R.S."/>
            <person name="Sirot L."/>
            <person name="Sirota M."/>
            <person name="Sisneros N.B."/>
            <person name="Smith C.D."/>
            <person name="Smith T.F."/>
            <person name="Spieth J."/>
            <person name="Stage D.E."/>
            <person name="Stark A."/>
            <person name="Stephan W."/>
            <person name="Strausberg R.L."/>
            <person name="Strempel S."/>
            <person name="Sturgill D."/>
            <person name="Sutton G."/>
            <person name="Sutton G.G."/>
            <person name="Tao W."/>
            <person name="Teichmann S."/>
            <person name="Tobari Y.N."/>
            <person name="Tomimura Y."/>
            <person name="Tsolas J.M."/>
            <person name="Valente V.L."/>
            <person name="Venter E."/>
            <person name="Venter J.C."/>
            <person name="Vicario S."/>
            <person name="Vieira F.G."/>
            <person name="Vilella A.J."/>
            <person name="Villasante A."/>
            <person name="Walenz B."/>
            <person name="Wang J."/>
            <person name="Wasserman M."/>
            <person name="Watts T."/>
            <person name="Wilson D."/>
            <person name="Wilson R.K."/>
            <person name="Wing R.A."/>
            <person name="Wolfner M.F."/>
            <person name="Wong A."/>
            <person name="Wong G.K."/>
            <person name="Wu C.I."/>
            <person name="Wu G."/>
            <person name="Yamamoto D."/>
            <person name="Yang H.P."/>
            <person name="Yang S.P."/>
            <person name="Yorke J.A."/>
            <person name="Yoshida K."/>
            <person name="Zdobnov E."/>
            <person name="Zhang P."/>
            <person name="Zhang Y."/>
            <person name="Zimin A.V."/>
            <person name="Baldwin J."/>
            <person name="Abdouelleil A."/>
            <person name="Abdulkadir J."/>
            <person name="Abebe A."/>
            <person name="Abera B."/>
            <person name="Abreu J."/>
            <person name="Acer S.C."/>
            <person name="Aftuck L."/>
            <person name="Alexander A."/>
            <person name="An P."/>
            <person name="Anderson E."/>
            <person name="Anderson S."/>
            <person name="Arachi H."/>
            <person name="Azer M."/>
            <person name="Bachantsang P."/>
            <person name="Barry A."/>
            <person name="Bayul T."/>
            <person name="Berlin A."/>
            <person name="Bessette D."/>
            <person name="Bloom T."/>
            <person name="Blye J."/>
            <person name="Boguslavskiy L."/>
            <person name="Bonnet C."/>
            <person name="Boukhgalter B."/>
            <person name="Bourzgui I."/>
            <person name="Brown A."/>
            <person name="Cahill P."/>
            <person name="Channer S."/>
            <person name="Cheshatsang Y."/>
            <person name="Chuda L."/>
            <person name="Citroen M."/>
            <person name="Collymore A."/>
            <person name="Cooke P."/>
            <person name="Costello M."/>
            <person name="D'Aco K."/>
            <person name="Daza R."/>
            <person name="De Haan G."/>
            <person name="DeGray S."/>
            <person name="DeMaso C."/>
            <person name="Dhargay N."/>
            <person name="Dooley K."/>
            <person name="Dooley E."/>
            <person name="Doricent M."/>
            <person name="Dorje P."/>
            <person name="Dorjee K."/>
            <person name="Dupes A."/>
            <person name="Elong R."/>
            <person name="Falk J."/>
            <person name="Farina A."/>
            <person name="Faro S."/>
            <person name="Ferguson D."/>
            <person name="Fisher S."/>
            <person name="Foley C.D."/>
            <person name="Franke A."/>
            <person name="Friedrich D."/>
            <person name="Gadbois L."/>
            <person name="Gearin G."/>
            <person name="Gearin C.R."/>
            <person name="Giannoukos G."/>
            <person name="Goode T."/>
            <person name="Graham J."/>
            <person name="Grandbois E."/>
            <person name="Grewal S."/>
            <person name="Gyaltsen K."/>
            <person name="Hafez N."/>
            <person name="Hagos B."/>
            <person name="Hall J."/>
            <person name="Henson C."/>
            <person name="Hollinger A."/>
            <person name="Honan T."/>
            <person name="Huard M.D."/>
            <person name="Hughes L."/>
            <person name="Hurhula B."/>
            <person name="Husby M.E."/>
            <person name="Kamat A."/>
            <person name="Kanga B."/>
            <person name="Kashin S."/>
            <person name="Khazanovich D."/>
            <person name="Kisner P."/>
            <person name="Lance K."/>
            <person name="Lara M."/>
            <person name="Lee W."/>
            <person name="Lennon N."/>
            <person name="Letendre F."/>
            <person name="LeVine R."/>
            <person name="Lipovsky A."/>
            <person name="Liu X."/>
            <person name="Liu J."/>
            <person name="Liu S."/>
            <person name="Lokyitsang T."/>
            <person name="Lokyitsang Y."/>
            <person name="Lubonja R."/>
            <person name="Lui A."/>
            <person name="MacDonald P."/>
            <person name="Magnisalis V."/>
            <person name="Maru K."/>
            <person name="Matthews C."/>
            <person name="McCusker W."/>
            <person name="McDonough S."/>
            <person name="Mehta T."/>
            <person name="Meldrim J."/>
            <person name="Meneus L."/>
            <person name="Mihai O."/>
            <person name="Mihalev A."/>
            <person name="Mihova T."/>
            <person name="Mittelman R."/>
            <person name="Mlenga V."/>
            <person name="Montmayeur A."/>
            <person name="Mulrain L."/>
            <person name="Navidi A."/>
            <person name="Naylor J."/>
            <person name="Negash T."/>
            <person name="Nguyen T."/>
            <person name="Nguyen N."/>
            <person name="Nicol R."/>
            <person name="Norbu C."/>
            <person name="Norbu N."/>
            <person name="Novod N."/>
            <person name="O'Neill B."/>
            <person name="Osman S."/>
            <person name="Markiewicz E."/>
            <person name="Oyono O.L."/>
            <person name="Patti C."/>
            <person name="Phunkhang P."/>
            <person name="Pierre F."/>
            <person name="Priest M."/>
            <person name="Raghuraman S."/>
            <person name="Rege F."/>
            <person name="Reyes R."/>
            <person name="Rise C."/>
            <person name="Rogov P."/>
            <person name="Ross K."/>
            <person name="Ryan E."/>
            <person name="Settipalli S."/>
            <person name="Shea T."/>
            <person name="Sherpa N."/>
            <person name="Shi L."/>
            <person name="Shih D."/>
            <person name="Sparrow T."/>
            <person name="Spaulding J."/>
            <person name="Stalker J."/>
            <person name="Stange-Thomann N."/>
            <person name="Stavropoulos S."/>
            <person name="Stone C."/>
            <person name="Strader C."/>
            <person name="Tesfaye S."/>
            <person name="Thomson T."/>
            <person name="Thoulutsang Y."/>
            <person name="Thoulutsang D."/>
            <person name="Topham K."/>
            <person name="Topping I."/>
            <person name="Tsamla T."/>
            <person name="Vassiliev H."/>
            <person name="Vo A."/>
            <person name="Wangchuk T."/>
            <person name="Wangdi T."/>
            <person name="Weiand M."/>
            <person name="Wilkinson J."/>
            <person name="Wilson A."/>
            <person name="Yadav S."/>
            <person name="Young G."/>
            <person name="Yu Q."/>
            <person name="Zembek L."/>
            <person name="Zhong D."/>
            <person name="Zimmer A."/>
            <person name="Zwirko Z."/>
            <person name="Jaffe D.B."/>
            <person name="Alvarez P."/>
            <person name="Brockman W."/>
            <person name="Butler J."/>
            <person name="Chin C."/>
            <person name="Gnerre S."/>
            <person name="Grabherr M."/>
            <person name="Kleber M."/>
            <person name="Mauceli E."/>
            <person name="MacCallum I."/>
        </authorList>
    </citation>
    <scope>NUCLEOTIDE SEQUENCE [LARGE SCALE GENOMIC DNA]</scope>
    <source>
        <strain evidence="3">MSH-3 / Tucson 14011-0111.49</strain>
    </source>
</reference>
<evidence type="ECO:0000256" key="1">
    <source>
        <dbReference type="SAM" id="MobiDB-lite"/>
    </source>
</evidence>
<feature type="region of interest" description="Disordered" evidence="1">
    <location>
        <begin position="97"/>
        <end position="119"/>
    </location>
</feature>
<name>B4H087_DROPE</name>
<organism evidence="3">
    <name type="scientific">Drosophila persimilis</name>
    <name type="common">Fruit fly</name>
    <dbReference type="NCBI Taxonomy" id="7234"/>
    <lineage>
        <taxon>Eukaryota</taxon>
        <taxon>Metazoa</taxon>
        <taxon>Ecdysozoa</taxon>
        <taxon>Arthropoda</taxon>
        <taxon>Hexapoda</taxon>
        <taxon>Insecta</taxon>
        <taxon>Pterygota</taxon>
        <taxon>Neoptera</taxon>
        <taxon>Endopterygota</taxon>
        <taxon>Diptera</taxon>
        <taxon>Brachycera</taxon>
        <taxon>Muscomorpha</taxon>
        <taxon>Ephydroidea</taxon>
        <taxon>Drosophilidae</taxon>
        <taxon>Drosophila</taxon>
        <taxon>Sophophora</taxon>
    </lineage>
</organism>
<keyword evidence="3" id="KW-1185">Reference proteome</keyword>
<dbReference type="OrthoDB" id="2985014at2759"/>
<dbReference type="GO" id="GO:0008285">
    <property type="term" value="P:negative regulation of cell population proliferation"/>
    <property type="evidence" value="ECO:0007669"/>
    <property type="project" value="EnsemblMetazoa"/>
</dbReference>
<protein>
    <submittedName>
        <fullName evidence="2">GL14952</fullName>
    </submittedName>
</protein>
<gene>
    <name evidence="2" type="primary">Dper\GL14952</name>
    <name evidence="2" type="ORF">Dper_GL14952</name>
</gene>
<proteinExistence type="predicted"/>
<dbReference type="eggNOG" id="KOG2532">
    <property type="taxonomic scope" value="Eukaryota"/>
</dbReference>
<feature type="compositionally biased region" description="Basic and acidic residues" evidence="1">
    <location>
        <begin position="1"/>
        <end position="12"/>
    </location>
</feature>
<dbReference type="EMBL" id="CH479200">
    <property type="protein sequence ID" value="EDW29682.1"/>
    <property type="molecule type" value="Genomic_DNA"/>
</dbReference>
<dbReference type="GO" id="GO:0006817">
    <property type="term" value="P:phosphate ion transport"/>
    <property type="evidence" value="ECO:0007669"/>
    <property type="project" value="EnsemblMetazoa"/>
</dbReference>
<evidence type="ECO:0000313" key="3">
    <source>
        <dbReference type="Proteomes" id="UP000008744"/>
    </source>
</evidence>
<feature type="compositionally biased region" description="Acidic residues" evidence="1">
    <location>
        <begin position="34"/>
        <end position="48"/>
    </location>
</feature>